<dbReference type="GO" id="GO:0016787">
    <property type="term" value="F:hydrolase activity"/>
    <property type="evidence" value="ECO:0007669"/>
    <property type="project" value="InterPro"/>
</dbReference>
<dbReference type="EMBL" id="SWKU01000010">
    <property type="protein sequence ID" value="KAF3003210.1"/>
    <property type="molecule type" value="Genomic_DNA"/>
</dbReference>
<dbReference type="GO" id="GO:0019748">
    <property type="term" value="P:secondary metabolic process"/>
    <property type="evidence" value="ECO:0007669"/>
    <property type="project" value="TreeGrafter"/>
</dbReference>
<comment type="caution">
    <text evidence="5">The sequence shown here is derived from an EMBL/GenBank/DDBJ whole genome shotgun (WGS) entry which is preliminary data.</text>
</comment>
<sequence length="321" mass="35416">MGSHLKSITLEEHFTSKAADAQYGSVSMLYGPAIGAKLVDLTDDRLKNMDAGAVERQVLSHTPFPDAPSLELCTAINDEIATAVSAHPDRFSGFASLPMDKPEAAAAELRRAVTTLGFVGALVDTHTEGTFYDSPAYDVVWKTCCELDVPFYIHPCYASEEMLRVNYRSEAYSENVAKSLGAFVFGWHTETGLHFLRLFAAGVFDRFPTLKLVLGHMGECIPYMLARQELSTGRWSHLKRPLREVWDTNVWCTTSGMFTLLPLRCLLGVSKPERVLFSIDYPFSATEAGKDFIKEIETEGLLSGTGLEAFVRGNAATLLKL</sequence>
<evidence type="ECO:0000256" key="1">
    <source>
        <dbReference type="ARBA" id="ARBA00022793"/>
    </source>
</evidence>
<keyword evidence="1 3" id="KW-0210">Decarboxylase</keyword>
<reference evidence="5" key="1">
    <citation type="submission" date="2019-04" db="EMBL/GenBank/DDBJ databases">
        <title>Sequencing of skin fungus with MAO and IRED activity.</title>
        <authorList>
            <person name="Marsaioli A.J."/>
            <person name="Bonatto J.M.C."/>
            <person name="Reis Junior O."/>
        </authorList>
    </citation>
    <scope>NUCLEOTIDE SEQUENCE</scope>
    <source>
        <strain evidence="5">30M1</strain>
    </source>
</reference>
<dbReference type="Proteomes" id="UP000801428">
    <property type="component" value="Unassembled WGS sequence"/>
</dbReference>
<gene>
    <name evidence="5" type="ORF">E8E13_009750</name>
</gene>
<dbReference type="InterPro" id="IPR032466">
    <property type="entry name" value="Metal_Hydrolase"/>
</dbReference>
<evidence type="ECO:0000259" key="4">
    <source>
        <dbReference type="Pfam" id="PF04909"/>
    </source>
</evidence>
<proteinExistence type="inferred from homology"/>
<dbReference type="GO" id="GO:0016831">
    <property type="term" value="F:carboxy-lyase activity"/>
    <property type="evidence" value="ECO:0007669"/>
    <property type="project" value="UniProtKB-KW"/>
</dbReference>
<dbReference type="PANTHER" id="PTHR21240:SF30">
    <property type="entry name" value="AMIDOHYDROLASE-RELATED DOMAIN-CONTAINING PROTEIN-RELATED"/>
    <property type="match status" value="1"/>
</dbReference>
<dbReference type="InterPro" id="IPR032465">
    <property type="entry name" value="ACMSD"/>
</dbReference>
<name>A0A9P4TET8_CURKU</name>
<feature type="domain" description="Amidohydrolase-related" evidence="4">
    <location>
        <begin position="44"/>
        <end position="321"/>
    </location>
</feature>
<keyword evidence="6" id="KW-1185">Reference proteome</keyword>
<protein>
    <recommendedName>
        <fullName evidence="4">Amidohydrolase-related domain-containing protein</fullName>
    </recommendedName>
</protein>
<evidence type="ECO:0000256" key="2">
    <source>
        <dbReference type="ARBA" id="ARBA00023239"/>
    </source>
</evidence>
<dbReference type="PANTHER" id="PTHR21240">
    <property type="entry name" value="2-AMINO-3-CARBOXYLMUCONATE-6-SEMIALDEHYDE DECARBOXYLASE"/>
    <property type="match status" value="1"/>
</dbReference>
<organism evidence="5 6">
    <name type="scientific">Curvularia kusanoi</name>
    <name type="common">Cochliobolus kusanoi</name>
    <dbReference type="NCBI Taxonomy" id="90978"/>
    <lineage>
        <taxon>Eukaryota</taxon>
        <taxon>Fungi</taxon>
        <taxon>Dikarya</taxon>
        <taxon>Ascomycota</taxon>
        <taxon>Pezizomycotina</taxon>
        <taxon>Dothideomycetes</taxon>
        <taxon>Pleosporomycetidae</taxon>
        <taxon>Pleosporales</taxon>
        <taxon>Pleosporineae</taxon>
        <taxon>Pleosporaceae</taxon>
        <taxon>Curvularia</taxon>
    </lineage>
</organism>
<dbReference type="AlphaFoldDB" id="A0A9P4TET8"/>
<dbReference type="Pfam" id="PF04909">
    <property type="entry name" value="Amidohydro_2"/>
    <property type="match status" value="1"/>
</dbReference>
<dbReference type="GO" id="GO:0005829">
    <property type="term" value="C:cytosol"/>
    <property type="evidence" value="ECO:0007669"/>
    <property type="project" value="TreeGrafter"/>
</dbReference>
<dbReference type="SUPFAM" id="SSF51556">
    <property type="entry name" value="Metallo-dependent hydrolases"/>
    <property type="match status" value="1"/>
</dbReference>
<evidence type="ECO:0000313" key="6">
    <source>
        <dbReference type="Proteomes" id="UP000801428"/>
    </source>
</evidence>
<accession>A0A9P4TET8</accession>
<evidence type="ECO:0000313" key="5">
    <source>
        <dbReference type="EMBL" id="KAF3003210.1"/>
    </source>
</evidence>
<evidence type="ECO:0000256" key="3">
    <source>
        <dbReference type="RuleBase" id="RU366045"/>
    </source>
</evidence>
<dbReference type="Gene3D" id="3.20.20.140">
    <property type="entry name" value="Metal-dependent hydrolases"/>
    <property type="match status" value="1"/>
</dbReference>
<keyword evidence="2 3" id="KW-0456">Lyase</keyword>
<dbReference type="OrthoDB" id="432010at2759"/>
<dbReference type="InterPro" id="IPR006680">
    <property type="entry name" value="Amidohydro-rel"/>
</dbReference>
<comment type="similarity">
    <text evidence="3">Belongs to the metallo-dependent hydrolases superfamily.</text>
</comment>